<comment type="caution">
    <text evidence="1">The sequence shown here is derived from an EMBL/GenBank/DDBJ whole genome shotgun (WGS) entry which is preliminary data.</text>
</comment>
<reference evidence="1 2" key="1">
    <citation type="submission" date="2018-08" db="EMBL/GenBank/DDBJ databases">
        <title>Erythrobacter zhengii sp.nov., a bacterium isolated from deep-sea sediment.</title>
        <authorList>
            <person name="Fang C."/>
            <person name="Wu Y.-H."/>
            <person name="Sun C."/>
            <person name="Wang H."/>
            <person name="Cheng H."/>
            <person name="Meng F.-X."/>
            <person name="Wang C.-S."/>
            <person name="Xu X.-W."/>
        </authorList>
    </citation>
    <scope>NUCLEOTIDE SEQUENCE [LARGE SCALE GENOMIC DNA]</scope>
    <source>
        <strain evidence="1 2">CCTCC AB 2015396</strain>
    </source>
</reference>
<evidence type="ECO:0000313" key="1">
    <source>
        <dbReference type="EMBL" id="RIV82963.1"/>
    </source>
</evidence>
<dbReference type="EMBL" id="QXFM01000114">
    <property type="protein sequence ID" value="RIV82963.1"/>
    <property type="molecule type" value="Genomic_DNA"/>
</dbReference>
<protein>
    <submittedName>
        <fullName evidence="1">Uncharacterized protein</fullName>
    </submittedName>
</protein>
<dbReference type="AlphaFoldDB" id="A0A3A1P1D9"/>
<dbReference type="Proteomes" id="UP000265366">
    <property type="component" value="Unassembled WGS sequence"/>
</dbReference>
<keyword evidence="2" id="KW-1185">Reference proteome</keyword>
<organism evidence="1 2">
    <name type="scientific">Aurantiacibacter xanthus</name>
    <dbReference type="NCBI Taxonomy" id="1784712"/>
    <lineage>
        <taxon>Bacteria</taxon>
        <taxon>Pseudomonadati</taxon>
        <taxon>Pseudomonadota</taxon>
        <taxon>Alphaproteobacteria</taxon>
        <taxon>Sphingomonadales</taxon>
        <taxon>Erythrobacteraceae</taxon>
        <taxon>Aurantiacibacter</taxon>
    </lineage>
</organism>
<sequence>MSRFAAIDLACNDPDNGLFAGRVAAACCGGMTIEPPWGKPVKFTVLTGRKIRLHRKVFKLASPTTEWVGNWCWNRYRFTDGEAQRLLRTLKSHGWIATDGPVSLCDWWDELA</sequence>
<proteinExistence type="predicted"/>
<dbReference type="RefSeq" id="WP_119593474.1">
    <property type="nucleotide sequence ID" value="NZ_QXFM01000114.1"/>
</dbReference>
<gene>
    <name evidence="1" type="ORF">D2V17_14265</name>
</gene>
<dbReference type="OrthoDB" id="7605615at2"/>
<accession>A0A3A1P1D9</accession>
<evidence type="ECO:0000313" key="2">
    <source>
        <dbReference type="Proteomes" id="UP000265366"/>
    </source>
</evidence>
<name>A0A3A1P1D9_9SPHN</name>